<dbReference type="AlphaFoldDB" id="A0AAE0K1I0"/>
<dbReference type="Pfam" id="PF05368">
    <property type="entry name" value="NmrA"/>
    <property type="match status" value="1"/>
</dbReference>
<organism evidence="4 5">
    <name type="scientific">Podospora didyma</name>
    <dbReference type="NCBI Taxonomy" id="330526"/>
    <lineage>
        <taxon>Eukaryota</taxon>
        <taxon>Fungi</taxon>
        <taxon>Dikarya</taxon>
        <taxon>Ascomycota</taxon>
        <taxon>Pezizomycotina</taxon>
        <taxon>Sordariomycetes</taxon>
        <taxon>Sordariomycetidae</taxon>
        <taxon>Sordariales</taxon>
        <taxon>Podosporaceae</taxon>
        <taxon>Podospora</taxon>
    </lineage>
</organism>
<comment type="caution">
    <text evidence="4">The sequence shown here is derived from an EMBL/GenBank/DDBJ whole genome shotgun (WGS) entry which is preliminary data.</text>
</comment>
<dbReference type="InterPro" id="IPR051609">
    <property type="entry name" value="NmrA/Isoflavone_reductase-like"/>
</dbReference>
<gene>
    <name evidence="4" type="ORF">B0H63DRAFT_489887</name>
</gene>
<dbReference type="InterPro" id="IPR045312">
    <property type="entry name" value="PCBER-like"/>
</dbReference>
<evidence type="ECO:0000313" key="5">
    <source>
        <dbReference type="Proteomes" id="UP001285441"/>
    </source>
</evidence>
<sequence length="303" mass="33051">MTIQNVTIVGANGNLGSIVLKALLTADPPFQRVTILRRASSRLSEPLHPSIRVIEVLTWTASTLTEPLTGEDAVIACFPLADVNAHFALADAAADAGVKRFIPADYGSVDARSPRARALVSLFDNKVRVREHLEQLAAASSSGFTWTSLVNGHFFDWGLTNGFLHFYPETQTAEILGDGTQKSSLSTLHRVAQAVVSVLQRPDETANRVLMVQSFCVSQLDVLSALERATGTQWKAEFRDTDAFIAEKKTLADAGDKEAIEDLVFALGVIEGNWEEEEDFAMELLGLKEDENLDRVVAGALRR</sequence>
<evidence type="ECO:0000256" key="2">
    <source>
        <dbReference type="ARBA" id="ARBA00023002"/>
    </source>
</evidence>
<feature type="domain" description="NmrA-like" evidence="3">
    <location>
        <begin position="4"/>
        <end position="240"/>
    </location>
</feature>
<keyword evidence="5" id="KW-1185">Reference proteome</keyword>
<dbReference type="SUPFAM" id="SSF51735">
    <property type="entry name" value="NAD(P)-binding Rossmann-fold domains"/>
    <property type="match status" value="1"/>
</dbReference>
<evidence type="ECO:0000313" key="4">
    <source>
        <dbReference type="EMBL" id="KAK3367840.1"/>
    </source>
</evidence>
<reference evidence="4" key="2">
    <citation type="submission" date="2023-06" db="EMBL/GenBank/DDBJ databases">
        <authorList>
            <consortium name="Lawrence Berkeley National Laboratory"/>
            <person name="Haridas S."/>
            <person name="Hensen N."/>
            <person name="Bonometti L."/>
            <person name="Westerberg I."/>
            <person name="Brannstrom I.O."/>
            <person name="Guillou S."/>
            <person name="Cros-Aarteil S."/>
            <person name="Calhoun S."/>
            <person name="Kuo A."/>
            <person name="Mondo S."/>
            <person name="Pangilinan J."/>
            <person name="Riley R."/>
            <person name="LaButti K."/>
            <person name="Andreopoulos B."/>
            <person name="Lipzen A."/>
            <person name="Chen C."/>
            <person name="Yanf M."/>
            <person name="Daum C."/>
            <person name="Ng V."/>
            <person name="Clum A."/>
            <person name="Steindorff A."/>
            <person name="Ohm R."/>
            <person name="Martin F."/>
            <person name="Silar P."/>
            <person name="Natvig D."/>
            <person name="Lalanne C."/>
            <person name="Gautier V."/>
            <person name="Ament-velasquez S.L."/>
            <person name="Kruys A."/>
            <person name="Hutchinson M.I."/>
            <person name="Powell A.J."/>
            <person name="Barry K."/>
            <person name="Miller A.N."/>
            <person name="Grigoriev I.V."/>
            <person name="Debuchy R."/>
            <person name="Gladieux P."/>
            <person name="Thoren M.H."/>
            <person name="Johannesson H."/>
        </authorList>
    </citation>
    <scope>NUCLEOTIDE SEQUENCE</scope>
    <source>
        <strain evidence="4">CBS 232.78</strain>
    </source>
</reference>
<dbReference type="PANTHER" id="PTHR47706">
    <property type="entry name" value="NMRA-LIKE FAMILY PROTEIN"/>
    <property type="match status" value="1"/>
</dbReference>
<proteinExistence type="predicted"/>
<keyword evidence="1" id="KW-0521">NADP</keyword>
<keyword evidence="2" id="KW-0560">Oxidoreductase</keyword>
<dbReference type="CDD" id="cd05259">
    <property type="entry name" value="PCBER_SDR_a"/>
    <property type="match status" value="1"/>
</dbReference>
<dbReference type="Gene3D" id="3.90.25.10">
    <property type="entry name" value="UDP-galactose 4-epimerase, domain 1"/>
    <property type="match status" value="1"/>
</dbReference>
<dbReference type="EMBL" id="JAULSW010000011">
    <property type="protein sequence ID" value="KAK3367840.1"/>
    <property type="molecule type" value="Genomic_DNA"/>
</dbReference>
<evidence type="ECO:0000256" key="1">
    <source>
        <dbReference type="ARBA" id="ARBA00022857"/>
    </source>
</evidence>
<dbReference type="Gene3D" id="3.40.50.720">
    <property type="entry name" value="NAD(P)-binding Rossmann-like Domain"/>
    <property type="match status" value="1"/>
</dbReference>
<name>A0AAE0K1I0_9PEZI</name>
<dbReference type="InterPro" id="IPR008030">
    <property type="entry name" value="NmrA-like"/>
</dbReference>
<dbReference type="Proteomes" id="UP001285441">
    <property type="component" value="Unassembled WGS sequence"/>
</dbReference>
<accession>A0AAE0K1I0</accession>
<protein>
    <submittedName>
        <fullName evidence="4">Isoflavone reductase family protein</fullName>
    </submittedName>
</protein>
<dbReference type="PANTHER" id="PTHR47706:SF9">
    <property type="entry name" value="NMRA-LIKE DOMAIN-CONTAINING PROTEIN-RELATED"/>
    <property type="match status" value="1"/>
</dbReference>
<evidence type="ECO:0000259" key="3">
    <source>
        <dbReference type="Pfam" id="PF05368"/>
    </source>
</evidence>
<reference evidence="4" key="1">
    <citation type="journal article" date="2023" name="Mol. Phylogenet. Evol.">
        <title>Genome-scale phylogeny and comparative genomics of the fungal order Sordariales.</title>
        <authorList>
            <person name="Hensen N."/>
            <person name="Bonometti L."/>
            <person name="Westerberg I."/>
            <person name="Brannstrom I.O."/>
            <person name="Guillou S."/>
            <person name="Cros-Aarteil S."/>
            <person name="Calhoun S."/>
            <person name="Haridas S."/>
            <person name="Kuo A."/>
            <person name="Mondo S."/>
            <person name="Pangilinan J."/>
            <person name="Riley R."/>
            <person name="LaButti K."/>
            <person name="Andreopoulos B."/>
            <person name="Lipzen A."/>
            <person name="Chen C."/>
            <person name="Yan M."/>
            <person name="Daum C."/>
            <person name="Ng V."/>
            <person name="Clum A."/>
            <person name="Steindorff A."/>
            <person name="Ohm R.A."/>
            <person name="Martin F."/>
            <person name="Silar P."/>
            <person name="Natvig D.O."/>
            <person name="Lalanne C."/>
            <person name="Gautier V."/>
            <person name="Ament-Velasquez S.L."/>
            <person name="Kruys A."/>
            <person name="Hutchinson M.I."/>
            <person name="Powell A.J."/>
            <person name="Barry K."/>
            <person name="Miller A.N."/>
            <person name="Grigoriev I.V."/>
            <person name="Debuchy R."/>
            <person name="Gladieux P."/>
            <person name="Hiltunen Thoren M."/>
            <person name="Johannesson H."/>
        </authorList>
    </citation>
    <scope>NUCLEOTIDE SEQUENCE</scope>
    <source>
        <strain evidence="4">CBS 232.78</strain>
    </source>
</reference>
<dbReference type="GO" id="GO:0016491">
    <property type="term" value="F:oxidoreductase activity"/>
    <property type="evidence" value="ECO:0007669"/>
    <property type="project" value="UniProtKB-KW"/>
</dbReference>
<dbReference type="InterPro" id="IPR036291">
    <property type="entry name" value="NAD(P)-bd_dom_sf"/>
</dbReference>